<organism evidence="2 3">
    <name type="scientific">Sinosporangium siamense</name>
    <dbReference type="NCBI Taxonomy" id="1367973"/>
    <lineage>
        <taxon>Bacteria</taxon>
        <taxon>Bacillati</taxon>
        <taxon>Actinomycetota</taxon>
        <taxon>Actinomycetes</taxon>
        <taxon>Streptosporangiales</taxon>
        <taxon>Streptosporangiaceae</taxon>
        <taxon>Sinosporangium</taxon>
    </lineage>
</organism>
<evidence type="ECO:0000256" key="1">
    <source>
        <dbReference type="SAM" id="Phobius"/>
    </source>
</evidence>
<gene>
    <name evidence="2" type="ORF">Ssi02_28910</name>
</gene>
<name>A0A919RH25_9ACTN</name>
<feature type="transmembrane region" description="Helical" evidence="1">
    <location>
        <begin position="91"/>
        <end position="114"/>
    </location>
</feature>
<evidence type="ECO:0000313" key="3">
    <source>
        <dbReference type="Proteomes" id="UP000606172"/>
    </source>
</evidence>
<keyword evidence="1" id="KW-1133">Transmembrane helix</keyword>
<keyword evidence="1" id="KW-0472">Membrane</keyword>
<evidence type="ECO:0000313" key="2">
    <source>
        <dbReference type="EMBL" id="GII92660.1"/>
    </source>
</evidence>
<protein>
    <submittedName>
        <fullName evidence="2">Uncharacterized protein</fullName>
    </submittedName>
</protein>
<comment type="caution">
    <text evidence="2">The sequence shown here is derived from an EMBL/GenBank/DDBJ whole genome shotgun (WGS) entry which is preliminary data.</text>
</comment>
<keyword evidence="1" id="KW-0812">Transmembrane</keyword>
<dbReference type="EMBL" id="BOOW01000018">
    <property type="protein sequence ID" value="GII92660.1"/>
    <property type="molecule type" value="Genomic_DNA"/>
</dbReference>
<accession>A0A919RH25</accession>
<proteinExistence type="predicted"/>
<feature type="transmembrane region" description="Helical" evidence="1">
    <location>
        <begin position="154"/>
        <end position="174"/>
    </location>
</feature>
<reference evidence="2" key="1">
    <citation type="submission" date="2021-01" db="EMBL/GenBank/DDBJ databases">
        <title>Whole genome shotgun sequence of Sinosporangium siamense NBRC 109515.</title>
        <authorList>
            <person name="Komaki H."/>
            <person name="Tamura T."/>
        </authorList>
    </citation>
    <scope>NUCLEOTIDE SEQUENCE</scope>
    <source>
        <strain evidence="2">NBRC 109515</strain>
    </source>
</reference>
<keyword evidence="3" id="KW-1185">Reference proteome</keyword>
<sequence>MPPTVAVAATLQLLLAATFFVIPITVWFTGAAAQHAAEAEVARQGHPPEILARHGVAFRENTWQLLLALFIGLVMTVPAALNLAGDGTGRVMSWIIQPIVFVVVGLVTSGQVFATRATRAAFRKSDDPAARTLDTDAMLTAAMTAFPSWLRPLILLRFSLATLGSLIVIVLLTLPASGTHFL</sequence>
<dbReference type="AlphaFoldDB" id="A0A919RH25"/>
<dbReference type="RefSeq" id="WP_204025642.1">
    <property type="nucleotide sequence ID" value="NZ_BOOW01000018.1"/>
</dbReference>
<dbReference type="Proteomes" id="UP000606172">
    <property type="component" value="Unassembled WGS sequence"/>
</dbReference>
<feature type="transmembrane region" description="Helical" evidence="1">
    <location>
        <begin position="63"/>
        <end position="84"/>
    </location>
</feature>